<sequence length="357" mass="41926">MDVRPIRRISCDFPEQKMWNLFLILENETTVRRFLTEKYRRMGLEHPEKASFHTAHPLIYYIKQGRDIYRSAGHSGVFIRPLLSYYGMMNLAKAWMLSMDPEYPRNTAVLRHGVSTRKRKRRGFSFLSDEVRVQRNGLFAELARCVQVPPLNGESWAMRDLFSILPELQDGYRQLFRKATLFPVVVPDPLSKRNLREMPFFLEESILDTFHRTPRSLVEYLNRNRSDPEVFFSCGDNPVTGEKLCLSWHHPRTDHVDSWEKGFSHPLFREDGKGGYYLFSGNNRLLSALPEALVHYLILFALSMLCRYETPLWGEMIYGLAAEDMVLIQEFLDVSQRKFPNMILNHLFEEKLIFTSS</sequence>
<dbReference type="Proteomes" id="UP000215459">
    <property type="component" value="Unassembled WGS sequence"/>
</dbReference>
<accession>A0A235B8J9</accession>
<evidence type="ECO:0000313" key="1">
    <source>
        <dbReference type="EMBL" id="OYD07905.1"/>
    </source>
</evidence>
<comment type="caution">
    <text evidence="1">The sequence shown here is derived from an EMBL/GenBank/DDBJ whole genome shotgun (WGS) entry which is preliminary data.</text>
</comment>
<dbReference type="InterPro" id="IPR026988">
    <property type="entry name" value="YaaC-like"/>
</dbReference>
<evidence type="ECO:0008006" key="3">
    <source>
        <dbReference type="Google" id="ProtNLM"/>
    </source>
</evidence>
<organism evidence="1 2">
    <name type="scientific">Paludifilum halophilum</name>
    <dbReference type="NCBI Taxonomy" id="1642702"/>
    <lineage>
        <taxon>Bacteria</taxon>
        <taxon>Bacillati</taxon>
        <taxon>Bacillota</taxon>
        <taxon>Bacilli</taxon>
        <taxon>Bacillales</taxon>
        <taxon>Thermoactinomycetaceae</taxon>
        <taxon>Paludifilum</taxon>
    </lineage>
</organism>
<dbReference type="OrthoDB" id="2380109at2"/>
<dbReference type="AlphaFoldDB" id="A0A235B8J9"/>
<dbReference type="Pfam" id="PF14175">
    <property type="entry name" value="YaaC"/>
    <property type="match status" value="1"/>
</dbReference>
<dbReference type="RefSeq" id="WP_094263942.1">
    <property type="nucleotide sequence ID" value="NZ_NOWF01000004.1"/>
</dbReference>
<proteinExistence type="predicted"/>
<dbReference type="EMBL" id="NOWF01000004">
    <property type="protein sequence ID" value="OYD07905.1"/>
    <property type="molecule type" value="Genomic_DNA"/>
</dbReference>
<name>A0A235B8J9_9BACL</name>
<gene>
    <name evidence="1" type="ORF">CHM34_07210</name>
</gene>
<evidence type="ECO:0000313" key="2">
    <source>
        <dbReference type="Proteomes" id="UP000215459"/>
    </source>
</evidence>
<protein>
    <recommendedName>
        <fullName evidence="3">YaaC-like Protein</fullName>
    </recommendedName>
</protein>
<reference evidence="1 2" key="1">
    <citation type="submission" date="2017-07" db="EMBL/GenBank/DDBJ databases">
        <title>The genome sequence of Paludifilum halophilum highlights mechanisms for microbial adaptation to high salt environemnts.</title>
        <authorList>
            <person name="Belbahri L."/>
        </authorList>
    </citation>
    <scope>NUCLEOTIDE SEQUENCE [LARGE SCALE GENOMIC DNA]</scope>
    <source>
        <strain evidence="1 2">DSM 102817</strain>
    </source>
</reference>
<keyword evidence="2" id="KW-1185">Reference proteome</keyword>